<name>A0A840B0R6_9SPHN</name>
<evidence type="ECO:0000313" key="3">
    <source>
        <dbReference type="Proteomes" id="UP000581447"/>
    </source>
</evidence>
<keyword evidence="1" id="KW-0812">Transmembrane</keyword>
<keyword evidence="1" id="KW-0472">Membrane</keyword>
<keyword evidence="3" id="KW-1185">Reference proteome</keyword>
<dbReference type="AlphaFoldDB" id="A0A840B0R6"/>
<dbReference type="Proteomes" id="UP000581447">
    <property type="component" value="Unassembled WGS sequence"/>
</dbReference>
<dbReference type="RefSeq" id="WP_344672516.1">
    <property type="nucleotide sequence ID" value="NZ_BAABBG010000022.1"/>
</dbReference>
<evidence type="ECO:0000313" key="2">
    <source>
        <dbReference type="EMBL" id="MBB3943948.1"/>
    </source>
</evidence>
<evidence type="ECO:0000256" key="1">
    <source>
        <dbReference type="SAM" id="Phobius"/>
    </source>
</evidence>
<proteinExistence type="predicted"/>
<feature type="transmembrane region" description="Helical" evidence="1">
    <location>
        <begin position="6"/>
        <end position="29"/>
    </location>
</feature>
<keyword evidence="1" id="KW-1133">Transmembrane helix</keyword>
<gene>
    <name evidence="2" type="ORF">GGR91_002212</name>
</gene>
<dbReference type="EMBL" id="JACIEA010000003">
    <property type="protein sequence ID" value="MBB3943948.1"/>
    <property type="molecule type" value="Genomic_DNA"/>
</dbReference>
<protein>
    <submittedName>
        <fullName evidence="2">Uncharacterized protein</fullName>
    </submittedName>
</protein>
<reference evidence="2 3" key="1">
    <citation type="submission" date="2020-08" db="EMBL/GenBank/DDBJ databases">
        <title>Genomic Encyclopedia of Type Strains, Phase IV (KMG-IV): sequencing the most valuable type-strain genomes for metagenomic binning, comparative biology and taxonomic classification.</title>
        <authorList>
            <person name="Goeker M."/>
        </authorList>
    </citation>
    <scope>NUCLEOTIDE SEQUENCE [LARGE SCALE GENOMIC DNA]</scope>
    <source>
        <strain evidence="2 3">DSM 29050</strain>
    </source>
</reference>
<sequence length="42" mass="4576">MGARMSAGKIILILVLLLVAVHLLLFGYLKRQIAAAKRDKGL</sequence>
<comment type="caution">
    <text evidence="2">The sequence shown here is derived from an EMBL/GenBank/DDBJ whole genome shotgun (WGS) entry which is preliminary data.</text>
</comment>
<accession>A0A840B0R6</accession>
<organism evidence="2 3">
    <name type="scientific">Sphingorhabdus rigui</name>
    <dbReference type="NCBI Taxonomy" id="1282858"/>
    <lineage>
        <taxon>Bacteria</taxon>
        <taxon>Pseudomonadati</taxon>
        <taxon>Pseudomonadota</taxon>
        <taxon>Alphaproteobacteria</taxon>
        <taxon>Sphingomonadales</taxon>
        <taxon>Sphingomonadaceae</taxon>
        <taxon>Sphingorhabdus</taxon>
    </lineage>
</organism>